<accession>A0ABQ0TEG7</accession>
<comment type="caution">
    <text evidence="1">The sequence shown here is derived from an EMBL/GenBank/DDBJ whole genome shotgun (WGS) entry which is preliminary data.</text>
</comment>
<sequence length="69" mass="7849">MKHGRDRTWLIAFPAGMKVKPSDTQAVFLRFTHDWKKFPQEMGATFHHMLTSNRALAEKSSSTNGTSNI</sequence>
<reference evidence="1 2" key="1">
    <citation type="submission" date="2019-06" db="EMBL/GenBank/DDBJ databases">
        <title>Whole genome shotgun sequence of Brevibacillus reuszeri NBRC 15719.</title>
        <authorList>
            <person name="Hosoyama A."/>
            <person name="Uohara A."/>
            <person name="Ohji S."/>
            <person name="Ichikawa N."/>
        </authorList>
    </citation>
    <scope>NUCLEOTIDE SEQUENCE [LARGE SCALE GENOMIC DNA]</scope>
    <source>
        <strain evidence="1 2">NBRC 15719</strain>
    </source>
</reference>
<gene>
    <name evidence="1" type="ORF">BRE01_00890</name>
</gene>
<proteinExistence type="predicted"/>
<evidence type="ECO:0000313" key="2">
    <source>
        <dbReference type="Proteomes" id="UP000319578"/>
    </source>
</evidence>
<organism evidence="1 2">
    <name type="scientific">Brevibacillus reuszeri</name>
    <dbReference type="NCBI Taxonomy" id="54915"/>
    <lineage>
        <taxon>Bacteria</taxon>
        <taxon>Bacillati</taxon>
        <taxon>Bacillota</taxon>
        <taxon>Bacilli</taxon>
        <taxon>Bacillales</taxon>
        <taxon>Paenibacillaceae</taxon>
        <taxon>Brevibacillus</taxon>
    </lineage>
</organism>
<protein>
    <submittedName>
        <fullName evidence="1">Uncharacterized protein</fullName>
    </submittedName>
</protein>
<dbReference type="EMBL" id="BJON01000002">
    <property type="protein sequence ID" value="GED66387.1"/>
    <property type="molecule type" value="Genomic_DNA"/>
</dbReference>
<keyword evidence="2" id="KW-1185">Reference proteome</keyword>
<evidence type="ECO:0000313" key="1">
    <source>
        <dbReference type="EMBL" id="GED66387.1"/>
    </source>
</evidence>
<dbReference type="Proteomes" id="UP000319578">
    <property type="component" value="Unassembled WGS sequence"/>
</dbReference>
<name>A0ABQ0TEG7_9BACL</name>